<dbReference type="InterPro" id="IPR003399">
    <property type="entry name" value="Mce/MlaD"/>
</dbReference>
<evidence type="ECO:0000256" key="1">
    <source>
        <dbReference type="SAM" id="MobiDB-lite"/>
    </source>
</evidence>
<evidence type="ECO:0000259" key="2">
    <source>
        <dbReference type="Pfam" id="PF02470"/>
    </source>
</evidence>
<dbReference type="InterPro" id="IPR052336">
    <property type="entry name" value="MlaD_Phospholipid_Transporter"/>
</dbReference>
<evidence type="ECO:0000313" key="3">
    <source>
        <dbReference type="EMBL" id="TQM35275.1"/>
    </source>
</evidence>
<feature type="region of interest" description="Disordered" evidence="1">
    <location>
        <begin position="325"/>
        <end position="413"/>
    </location>
</feature>
<protein>
    <submittedName>
        <fullName evidence="3">Phospholipid/cholesterol/gamma-HCH transport system substrate-binding protein</fullName>
    </submittedName>
</protein>
<accession>A0A543FN48</accession>
<dbReference type="OrthoDB" id="4741753at2"/>
<dbReference type="Proteomes" id="UP000319818">
    <property type="component" value="Unassembled WGS sequence"/>
</dbReference>
<proteinExistence type="predicted"/>
<feature type="domain" description="Mce/MlaD" evidence="2">
    <location>
        <begin position="39"/>
        <end position="114"/>
    </location>
</feature>
<evidence type="ECO:0000313" key="4">
    <source>
        <dbReference type="Proteomes" id="UP000319818"/>
    </source>
</evidence>
<dbReference type="PANTHER" id="PTHR33371">
    <property type="entry name" value="INTERMEMBRANE PHOSPHOLIPID TRANSPORT SYSTEM BINDING PROTEIN MLAD-RELATED"/>
    <property type="match status" value="1"/>
</dbReference>
<dbReference type="AlphaFoldDB" id="A0A543FN48"/>
<dbReference type="NCBIfam" id="TIGR00996">
    <property type="entry name" value="Mtu_fam_mce"/>
    <property type="match status" value="1"/>
</dbReference>
<name>A0A543FN48_9PSEU</name>
<sequence>MITKVIRLQLVAFLLITVIGVGYAGFRYAGFGNLFGTTTYPVRVQLAQSGGIFTGADVTYRGVSVGRVGPLTIIPEGVEAQLDIDRDAPAIPADVDAAVHNLSAIGEQYVDLTPKSDGGPYLRDGSVIPVARTSTPVPVEQLVVSLDDFVRSVPLDSLRTVVDELGDAFSNTALPLQKLLDTTNAFTGDAVDALPETTRLIEDGRTVLTTQNEVSGSFRSFSEDLSLLAAQLKESDPDLRRLLETGPEASTQIRGLLRESGSGLGQLVADLLTISRVAEPRQAALRQILVTYPGVTTTTYTVVPGDGTAHLGLVLSNLFDPPPCTRGYEGTDRRPGSDVSDAPINRKAYCAEPPGSPIDVRGAQNVPHAKTPTPPADAPSGPPRGGLPAGSAPIIPDRVGSLPPLSSLAQILD</sequence>
<organism evidence="3 4">
    <name type="scientific">Pseudonocardia cypriaca</name>
    <dbReference type="NCBI Taxonomy" id="882449"/>
    <lineage>
        <taxon>Bacteria</taxon>
        <taxon>Bacillati</taxon>
        <taxon>Actinomycetota</taxon>
        <taxon>Actinomycetes</taxon>
        <taxon>Pseudonocardiales</taxon>
        <taxon>Pseudonocardiaceae</taxon>
        <taxon>Pseudonocardia</taxon>
    </lineage>
</organism>
<dbReference type="PANTHER" id="PTHR33371:SF16">
    <property type="entry name" value="MCE-FAMILY PROTEIN MCE3F"/>
    <property type="match status" value="1"/>
</dbReference>
<gene>
    <name evidence="3" type="ORF">FB388_6703</name>
</gene>
<reference evidence="3 4" key="1">
    <citation type="submission" date="2019-06" db="EMBL/GenBank/DDBJ databases">
        <title>Sequencing the genomes of 1000 actinobacteria strains.</title>
        <authorList>
            <person name="Klenk H.-P."/>
        </authorList>
    </citation>
    <scope>NUCLEOTIDE SEQUENCE [LARGE SCALE GENOMIC DNA]</scope>
    <source>
        <strain evidence="3 4">DSM 45511</strain>
    </source>
</reference>
<dbReference type="Pfam" id="PF02470">
    <property type="entry name" value="MlaD"/>
    <property type="match status" value="1"/>
</dbReference>
<keyword evidence="4" id="KW-1185">Reference proteome</keyword>
<dbReference type="EMBL" id="VFPH01000003">
    <property type="protein sequence ID" value="TQM35275.1"/>
    <property type="molecule type" value="Genomic_DNA"/>
</dbReference>
<dbReference type="InterPro" id="IPR005693">
    <property type="entry name" value="Mce"/>
</dbReference>
<dbReference type="RefSeq" id="WP_142106641.1">
    <property type="nucleotide sequence ID" value="NZ_VFPH01000003.1"/>
</dbReference>
<dbReference type="GO" id="GO:0005576">
    <property type="term" value="C:extracellular region"/>
    <property type="evidence" value="ECO:0007669"/>
    <property type="project" value="TreeGrafter"/>
</dbReference>
<comment type="caution">
    <text evidence="3">The sequence shown here is derived from an EMBL/GenBank/DDBJ whole genome shotgun (WGS) entry which is preliminary data.</text>
</comment>
<feature type="compositionally biased region" description="Pro residues" evidence="1">
    <location>
        <begin position="372"/>
        <end position="382"/>
    </location>
</feature>